<name>A0A520KR23_METT2</name>
<evidence type="ECO:0000256" key="2">
    <source>
        <dbReference type="SAM" id="Phobius"/>
    </source>
</evidence>
<sequence>MEEIALILSTVLVVVIAILVVIYLFARKKDKEDESKKDKKISKKEIKEKLDELVSKKDDEEIDTEKEINNVEIDEETKNLGKELIKEGVMDESVLDDDLAGIDEMFLEDSDEDIEEIKDVVDKEKGDKQVKEKMGGNDSDTSLFKELEKLSKYEKKDEYNIMRDLKGKNFDLKDLKNELNSVIKEINKVKRKKSTRR</sequence>
<accession>A0A520KR23</accession>
<dbReference type="AlphaFoldDB" id="A0A520KR23"/>
<proteinExistence type="predicted"/>
<comment type="caution">
    <text evidence="3">The sequence shown here is derived from an EMBL/GenBank/DDBJ whole genome shotgun (WGS) entry which is preliminary data.</text>
</comment>
<feature type="coiled-coil region" evidence="1">
    <location>
        <begin position="36"/>
        <end position="63"/>
    </location>
</feature>
<evidence type="ECO:0000313" key="4">
    <source>
        <dbReference type="Proteomes" id="UP000317158"/>
    </source>
</evidence>
<keyword evidence="2" id="KW-0812">Transmembrane</keyword>
<dbReference type="Proteomes" id="UP000317158">
    <property type="component" value="Unassembled WGS sequence"/>
</dbReference>
<evidence type="ECO:0000313" key="3">
    <source>
        <dbReference type="EMBL" id="RZN64068.1"/>
    </source>
</evidence>
<feature type="coiled-coil region" evidence="1">
    <location>
        <begin position="165"/>
        <end position="192"/>
    </location>
</feature>
<keyword evidence="2" id="KW-1133">Transmembrane helix</keyword>
<evidence type="ECO:0000256" key="1">
    <source>
        <dbReference type="SAM" id="Coils"/>
    </source>
</evidence>
<gene>
    <name evidence="3" type="ORF">EF806_05460</name>
</gene>
<keyword evidence="2" id="KW-0472">Membrane</keyword>
<dbReference type="EMBL" id="RXIF01000010">
    <property type="protein sequence ID" value="RZN64068.1"/>
    <property type="molecule type" value="Genomic_DNA"/>
</dbReference>
<protein>
    <submittedName>
        <fullName evidence="3">Uncharacterized protein</fullName>
    </submittedName>
</protein>
<organism evidence="3 4">
    <name type="scientific">Methanoliparum thermophilum</name>
    <dbReference type="NCBI Taxonomy" id="2491083"/>
    <lineage>
        <taxon>Archaea</taxon>
        <taxon>Methanobacteriati</taxon>
        <taxon>Methanobacteriota</taxon>
        <taxon>Candidatus Methanoliparia</taxon>
        <taxon>Candidatus Methanoliparales</taxon>
        <taxon>Candidatus Methanoliparaceae</taxon>
        <taxon>Candidatus Methanoliparum</taxon>
    </lineage>
</organism>
<feature type="transmembrane region" description="Helical" evidence="2">
    <location>
        <begin position="6"/>
        <end position="26"/>
    </location>
</feature>
<keyword evidence="1" id="KW-0175">Coiled coil</keyword>
<reference evidence="3 4" key="1">
    <citation type="journal article" date="2019" name="Nat. Microbiol.">
        <title>Wide diversity of methane and short-chain alkane metabolisms in uncultured archaea.</title>
        <authorList>
            <person name="Borrel G."/>
            <person name="Adam P.S."/>
            <person name="McKay L.J."/>
            <person name="Chen L.X."/>
            <person name="Sierra-Garcia I.N."/>
            <person name="Sieber C.M."/>
            <person name="Letourneur Q."/>
            <person name="Ghozlane A."/>
            <person name="Andersen G.L."/>
            <person name="Li W.J."/>
            <person name="Hallam S.J."/>
            <person name="Muyzer G."/>
            <person name="de Oliveira V.M."/>
            <person name="Inskeep W.P."/>
            <person name="Banfield J.F."/>
            <person name="Gribaldo S."/>
        </authorList>
    </citation>
    <scope>NUCLEOTIDE SEQUENCE [LARGE SCALE GENOMIC DNA]</scope>
    <source>
        <strain evidence="3">NM1a</strain>
    </source>
</reference>